<feature type="domain" description="Disease resistance N-terminal" evidence="7">
    <location>
        <begin position="19"/>
        <end position="101"/>
    </location>
</feature>
<evidence type="ECO:0000256" key="5">
    <source>
        <dbReference type="ARBA" id="ARBA00022821"/>
    </source>
</evidence>
<sequence length="393" mass="42992">MSLLKRKAEALGEQVVSAAVGEFVARTVSAAADRHDAGARVEEQLERLGTLVVMVHSAVDAAEGVHIRSWWLRRWLWRLRDAALDGDEVLRSFTQRRAAEPRQAAGATALWNAARRFLRSAKSKFMATGIGDFLKLLELEIRRSLPALPVLTQSPAGTQEHDIAGEESSTNDSFYSTMGTTIFMPVQGDEPDRGSCDFENMLDSLLAAAVPQPTRHGTTPGGEDTSVVSSDDEPPMGTTADPPSASIISSDYHLSTISHQEYISNRTRIGLLILRHKIRRAMDRLRAAVTLPAPPAASRLDTDRLRDLVSDIHRAARTCDVPDQVNAKGWLARWRRHLQAVADRGEDAIAVLVEDNGDDEVMATVRSVEAAAAFLEAFLTLAKIAVVRPNAYC</sequence>
<protein>
    <recommendedName>
        <fullName evidence="7">Disease resistance N-terminal domain-containing protein</fullName>
    </recommendedName>
</protein>
<reference evidence="9" key="1">
    <citation type="submission" date="2024-06" db="EMBL/GenBank/DDBJ databases">
        <authorList>
            <person name="Ryan C."/>
        </authorList>
    </citation>
    <scope>NUCLEOTIDE SEQUENCE [LARGE SCALE GENOMIC DNA]</scope>
</reference>
<feature type="region of interest" description="Disordered" evidence="6">
    <location>
        <begin position="210"/>
        <end position="244"/>
    </location>
</feature>
<evidence type="ECO:0000256" key="1">
    <source>
        <dbReference type="ARBA" id="ARBA00008894"/>
    </source>
</evidence>
<proteinExistence type="inferred from homology"/>
<keyword evidence="4" id="KW-0547">Nucleotide-binding</keyword>
<evidence type="ECO:0000256" key="6">
    <source>
        <dbReference type="SAM" id="MobiDB-lite"/>
    </source>
</evidence>
<organism evidence="8 9">
    <name type="scientific">Urochloa decumbens</name>
    <dbReference type="NCBI Taxonomy" id="240449"/>
    <lineage>
        <taxon>Eukaryota</taxon>
        <taxon>Viridiplantae</taxon>
        <taxon>Streptophyta</taxon>
        <taxon>Embryophyta</taxon>
        <taxon>Tracheophyta</taxon>
        <taxon>Spermatophyta</taxon>
        <taxon>Magnoliopsida</taxon>
        <taxon>Liliopsida</taxon>
        <taxon>Poales</taxon>
        <taxon>Poaceae</taxon>
        <taxon>PACMAD clade</taxon>
        <taxon>Panicoideae</taxon>
        <taxon>Panicodae</taxon>
        <taxon>Paniceae</taxon>
        <taxon>Melinidinae</taxon>
        <taxon>Urochloa</taxon>
    </lineage>
</organism>
<evidence type="ECO:0000313" key="8">
    <source>
        <dbReference type="EMBL" id="CAL5077579.1"/>
    </source>
</evidence>
<gene>
    <name evidence="8" type="ORF">URODEC1_LOCUS106717</name>
</gene>
<accession>A0ABC9FM19</accession>
<dbReference type="Proteomes" id="UP001497457">
    <property type="component" value="Chromosome 7b"/>
</dbReference>
<evidence type="ECO:0000259" key="7">
    <source>
        <dbReference type="Pfam" id="PF18052"/>
    </source>
</evidence>
<keyword evidence="2" id="KW-0433">Leucine-rich repeat</keyword>
<evidence type="ECO:0000256" key="4">
    <source>
        <dbReference type="ARBA" id="ARBA00022741"/>
    </source>
</evidence>
<dbReference type="AlphaFoldDB" id="A0ABC9FM19"/>
<dbReference type="EMBL" id="OZ075117">
    <property type="protein sequence ID" value="CAL5077579.1"/>
    <property type="molecule type" value="Genomic_DNA"/>
</dbReference>
<evidence type="ECO:0000256" key="2">
    <source>
        <dbReference type="ARBA" id="ARBA00022614"/>
    </source>
</evidence>
<dbReference type="PANTHER" id="PTHR33377:SF90">
    <property type="entry name" value="RX N-TERMINAL DOMAIN-CONTAINING PROTEIN"/>
    <property type="match status" value="1"/>
</dbReference>
<name>A0ABC9FM19_9POAL</name>
<dbReference type="PANTHER" id="PTHR33377">
    <property type="entry name" value="OS10G0134700 PROTEIN-RELATED"/>
    <property type="match status" value="1"/>
</dbReference>
<dbReference type="InterPro" id="IPR041118">
    <property type="entry name" value="Rx_N"/>
</dbReference>
<evidence type="ECO:0000313" key="9">
    <source>
        <dbReference type="Proteomes" id="UP001497457"/>
    </source>
</evidence>
<keyword evidence="3" id="KW-0677">Repeat</keyword>
<evidence type="ECO:0000256" key="3">
    <source>
        <dbReference type="ARBA" id="ARBA00022737"/>
    </source>
</evidence>
<dbReference type="GO" id="GO:0006952">
    <property type="term" value="P:defense response"/>
    <property type="evidence" value="ECO:0007669"/>
    <property type="project" value="UniProtKB-KW"/>
</dbReference>
<keyword evidence="5" id="KW-0611">Plant defense</keyword>
<dbReference type="GO" id="GO:0000166">
    <property type="term" value="F:nucleotide binding"/>
    <property type="evidence" value="ECO:0007669"/>
    <property type="project" value="UniProtKB-KW"/>
</dbReference>
<reference evidence="8 9" key="2">
    <citation type="submission" date="2024-10" db="EMBL/GenBank/DDBJ databases">
        <authorList>
            <person name="Ryan C."/>
        </authorList>
    </citation>
    <scope>NUCLEOTIDE SEQUENCE [LARGE SCALE GENOMIC DNA]</scope>
</reference>
<keyword evidence="9" id="KW-1185">Reference proteome</keyword>
<dbReference type="Pfam" id="PF18052">
    <property type="entry name" value="Rx_N"/>
    <property type="match status" value="1"/>
</dbReference>
<comment type="similarity">
    <text evidence="1">Belongs to the disease resistance NB-LRR family.</text>
</comment>